<keyword evidence="2" id="KW-1185">Reference proteome</keyword>
<accession>W4V0N8</accession>
<reference evidence="1 2" key="1">
    <citation type="journal article" date="2014" name="Genome Announc.">
        <title>Draft Genome Sequence of Bacteroides reticulotermitis Strain JCM 10512T, Isolated from the Gut of a Termite.</title>
        <authorList>
            <person name="Yuki M."/>
            <person name="Oshima K."/>
            <person name="Suda W."/>
            <person name="Sakamoto M."/>
            <person name="Iida T."/>
            <person name="Hattori M."/>
            <person name="Ohkuma M."/>
        </authorList>
    </citation>
    <scope>NUCLEOTIDE SEQUENCE [LARGE SCALE GENOMIC DNA]</scope>
    <source>
        <strain evidence="1 2">JCM 10512</strain>
    </source>
</reference>
<organism evidence="1 2">
    <name type="scientific">Bacteroides reticulotermitis JCM 10512</name>
    <dbReference type="NCBI Taxonomy" id="1445607"/>
    <lineage>
        <taxon>Bacteria</taxon>
        <taxon>Pseudomonadati</taxon>
        <taxon>Bacteroidota</taxon>
        <taxon>Bacteroidia</taxon>
        <taxon>Bacteroidales</taxon>
        <taxon>Bacteroidaceae</taxon>
        <taxon>Bacteroides</taxon>
    </lineage>
</organism>
<name>W4V0N8_9BACE</name>
<sequence length="122" mass="14192">MLKPIILLFFLFILSLNTFGQANIQYLKGEKTIYNIGDTIQLLIQIKAPEETCIDGMKTTKLFQKGISIISQSEWEEIKKGFWQKEISLVIKGNKNKEAILTIFRRNDKQSISQQEKFKYNS</sequence>
<dbReference type="EMBL" id="BAIV01000043">
    <property type="protein sequence ID" value="GAE86368.1"/>
    <property type="molecule type" value="Genomic_DNA"/>
</dbReference>
<comment type="caution">
    <text evidence="1">The sequence shown here is derived from an EMBL/GenBank/DDBJ whole genome shotgun (WGS) entry which is preliminary data.</text>
</comment>
<evidence type="ECO:0000313" key="1">
    <source>
        <dbReference type="EMBL" id="GAE86368.1"/>
    </source>
</evidence>
<dbReference type="AlphaFoldDB" id="W4V0N8"/>
<dbReference type="STRING" id="1445607.JCM10512_4874"/>
<gene>
    <name evidence="1" type="ORF">JCM10512_4874</name>
</gene>
<evidence type="ECO:0000313" key="2">
    <source>
        <dbReference type="Proteomes" id="UP000019131"/>
    </source>
</evidence>
<protein>
    <submittedName>
        <fullName evidence="1">Uncharacterized protein</fullName>
    </submittedName>
</protein>
<proteinExistence type="predicted"/>
<dbReference type="Proteomes" id="UP000019131">
    <property type="component" value="Unassembled WGS sequence"/>
</dbReference>